<evidence type="ECO:0000259" key="1">
    <source>
        <dbReference type="Pfam" id="PF00535"/>
    </source>
</evidence>
<evidence type="ECO:0000313" key="3">
    <source>
        <dbReference type="Proteomes" id="UP000305165"/>
    </source>
</evidence>
<evidence type="ECO:0000313" key="2">
    <source>
        <dbReference type="EMBL" id="TII01275.1"/>
    </source>
</evidence>
<comment type="caution">
    <text evidence="2">The sequence shown here is derived from an EMBL/GenBank/DDBJ whole genome shotgun (WGS) entry which is preliminary data.</text>
</comment>
<dbReference type="OrthoDB" id="9802649at2"/>
<dbReference type="Gene3D" id="3.90.550.10">
    <property type="entry name" value="Spore Coat Polysaccharide Biosynthesis Protein SpsA, Chain A"/>
    <property type="match status" value="1"/>
</dbReference>
<name>A0A4V4RWV1_STRSU</name>
<gene>
    <name evidence="2" type="ORF">FAJ39_02835</name>
</gene>
<sequence>MIRVTIAMSTYNGQEFLKEQLDSIVQQTILDNPEVSVTFLVRDDGSSDNTLAILNEYAGKHPRLLWNIISGKNIGWKKSFIALMEAVSSDFVFLCDQDDIWNLNKCQVMLDTMQSNPQIEVLMHRIEYYYTSDVGVKKILNDSYEKLGISKNDGEIEKVPQAAHFSHHPFLGCCFLFTDTIRQEFLKVQSHRDNSIAHDVGLFILGSARNSTYYLNRQLIKYRQHSSNATSVQKTPSIIQQAKNQKKTTKIFYENLMTVLTSIQELTSNSSIKTDARQMYLRIEKEYKALIHRRGLHFTKLKRGEFGFNKLMLIDILVALI</sequence>
<organism evidence="2 3">
    <name type="scientific">Streptococcus suis</name>
    <dbReference type="NCBI Taxonomy" id="1307"/>
    <lineage>
        <taxon>Bacteria</taxon>
        <taxon>Bacillati</taxon>
        <taxon>Bacillota</taxon>
        <taxon>Bacilli</taxon>
        <taxon>Lactobacillales</taxon>
        <taxon>Streptococcaceae</taxon>
        <taxon>Streptococcus</taxon>
    </lineage>
</organism>
<dbReference type="PANTHER" id="PTHR22916">
    <property type="entry name" value="GLYCOSYLTRANSFERASE"/>
    <property type="match status" value="1"/>
</dbReference>
<dbReference type="GO" id="GO:0016758">
    <property type="term" value="F:hexosyltransferase activity"/>
    <property type="evidence" value="ECO:0007669"/>
    <property type="project" value="UniProtKB-ARBA"/>
</dbReference>
<dbReference type="InterPro" id="IPR029044">
    <property type="entry name" value="Nucleotide-diphossugar_trans"/>
</dbReference>
<dbReference type="Pfam" id="PF00535">
    <property type="entry name" value="Glycos_transf_2"/>
    <property type="match status" value="1"/>
</dbReference>
<dbReference type="Proteomes" id="UP000305165">
    <property type="component" value="Unassembled WGS sequence"/>
</dbReference>
<keyword evidence="2" id="KW-0808">Transferase</keyword>
<dbReference type="EMBL" id="SSXO01000001">
    <property type="protein sequence ID" value="TII01275.1"/>
    <property type="molecule type" value="Genomic_DNA"/>
</dbReference>
<accession>A0A4V4RWV1</accession>
<dbReference type="SUPFAM" id="SSF53448">
    <property type="entry name" value="Nucleotide-diphospho-sugar transferases"/>
    <property type="match status" value="1"/>
</dbReference>
<dbReference type="AlphaFoldDB" id="A0A4V4RWV1"/>
<reference evidence="2 3" key="1">
    <citation type="submission" date="2019-04" db="EMBL/GenBank/DDBJ databases">
        <title>Genome analysis of Streptococcus suis strain WUSS424.</title>
        <authorList>
            <person name="Chen H."/>
            <person name="Gao X."/>
            <person name="Wu Z."/>
        </authorList>
    </citation>
    <scope>NUCLEOTIDE SEQUENCE [LARGE SCALE GENOMIC DNA]</scope>
    <source>
        <strain evidence="2 3">WUSS424</strain>
    </source>
</reference>
<dbReference type="InterPro" id="IPR001173">
    <property type="entry name" value="Glyco_trans_2-like"/>
</dbReference>
<protein>
    <submittedName>
        <fullName evidence="2">Glycosyltransferase</fullName>
    </submittedName>
</protein>
<proteinExistence type="predicted"/>
<feature type="domain" description="Glycosyltransferase 2-like" evidence="1">
    <location>
        <begin position="5"/>
        <end position="145"/>
    </location>
</feature>
<dbReference type="PANTHER" id="PTHR22916:SF3">
    <property type="entry name" value="UDP-GLCNAC:BETAGAL BETA-1,3-N-ACETYLGLUCOSAMINYLTRANSFERASE-LIKE PROTEIN 1"/>
    <property type="match status" value="1"/>
</dbReference>